<feature type="compositionally biased region" description="Polar residues" evidence="2">
    <location>
        <begin position="664"/>
        <end position="686"/>
    </location>
</feature>
<dbReference type="SUPFAM" id="SSF54928">
    <property type="entry name" value="RNA-binding domain, RBD"/>
    <property type="match status" value="2"/>
</dbReference>
<dbReference type="PROSITE" id="PS50102">
    <property type="entry name" value="RRM"/>
    <property type="match status" value="3"/>
</dbReference>
<proteinExistence type="predicted"/>
<gene>
    <name evidence="4" type="primary">PABP3</name>
    <name evidence="4" type="ORF">MHBO_001193</name>
</gene>
<evidence type="ECO:0000256" key="2">
    <source>
        <dbReference type="SAM" id="MobiDB-lite"/>
    </source>
</evidence>
<evidence type="ECO:0000259" key="3">
    <source>
        <dbReference type="PROSITE" id="PS50102"/>
    </source>
</evidence>
<comment type="caution">
    <text evidence="4">The sequence shown here is derived from an EMBL/GenBank/DDBJ whole genome shotgun (WGS) entry which is preliminary data.</text>
</comment>
<evidence type="ECO:0000256" key="1">
    <source>
        <dbReference type="PROSITE-ProRule" id="PRU00176"/>
    </source>
</evidence>
<evidence type="ECO:0000313" key="5">
    <source>
        <dbReference type="Proteomes" id="UP001439008"/>
    </source>
</evidence>
<dbReference type="InterPro" id="IPR012677">
    <property type="entry name" value="Nucleotide-bd_a/b_plait_sf"/>
</dbReference>
<dbReference type="Proteomes" id="UP001439008">
    <property type="component" value="Unassembled WGS sequence"/>
</dbReference>
<feature type="region of interest" description="Disordered" evidence="2">
    <location>
        <begin position="132"/>
        <end position="184"/>
    </location>
</feature>
<feature type="compositionally biased region" description="Low complexity" evidence="2">
    <location>
        <begin position="491"/>
        <end position="502"/>
    </location>
</feature>
<feature type="compositionally biased region" description="Basic residues" evidence="2">
    <location>
        <begin position="471"/>
        <end position="490"/>
    </location>
</feature>
<feature type="region of interest" description="Disordered" evidence="2">
    <location>
        <begin position="664"/>
        <end position="750"/>
    </location>
</feature>
<protein>
    <submittedName>
        <fullName evidence="4">Poly(A)-binding protein 3</fullName>
    </submittedName>
</protein>
<dbReference type="Gene3D" id="3.30.70.330">
    <property type="match status" value="3"/>
</dbReference>
<feature type="domain" description="RRM" evidence="3">
    <location>
        <begin position="298"/>
        <end position="369"/>
    </location>
</feature>
<name>A0ABV2AI48_9EUKA</name>
<dbReference type="InterPro" id="IPR035979">
    <property type="entry name" value="RBD_domain_sf"/>
</dbReference>
<feature type="domain" description="RRM" evidence="3">
    <location>
        <begin position="219"/>
        <end position="295"/>
    </location>
</feature>
<dbReference type="Pfam" id="PF00076">
    <property type="entry name" value="RRM_1"/>
    <property type="match status" value="3"/>
</dbReference>
<organism evidence="4 5">
    <name type="scientific">Bonamia ostreae</name>
    <dbReference type="NCBI Taxonomy" id="126728"/>
    <lineage>
        <taxon>Eukaryota</taxon>
        <taxon>Sar</taxon>
        <taxon>Rhizaria</taxon>
        <taxon>Endomyxa</taxon>
        <taxon>Ascetosporea</taxon>
        <taxon>Haplosporida</taxon>
        <taxon>Bonamia</taxon>
    </lineage>
</organism>
<dbReference type="PANTHER" id="PTHR15241">
    <property type="entry name" value="TRANSFORMER-2-RELATED"/>
    <property type="match status" value="1"/>
</dbReference>
<keyword evidence="5" id="KW-1185">Reference proteome</keyword>
<sequence>MDNLIKKVLKLNNRYVNDICKKIRFCEDPTLLATDDFWQFLVDEDIPYLIPFLKEHSKNLFESMRKNLSVESGDSAYQDDYSFLLESILDGTDSASRVIKPLLSEAGTELSTELVNQDSDLNLFDNIDQIESQKQQEDFKTEEKTNQKNDEKAEEKSGEKVEEKSDEKIQEKSDEKETDLDKSEKIEENKIEISNNIDPISLENGKIIAELNSKLTPLNTAFVSKLEFSITNDELKENFKDCGQIISSRVIYDRNKKSKGFGFVNFQTREGLKKAISKEGTDIKGLNIRVSESEHAGTKVFLGNVETNAKYRDLLRFLLEKSSMLATLCIKSGYAFLVFENLSAANKAVATLNDSEFMERKLNAEISKKSHVTEEDRMVVKPSRTLYLRNIPEEIKLEDLKKIFEKYGKIRDSYLSYPKERQQRSYRTSFAFITFENLEEAINAHNCEMDRQIKKNTLRIEFSSDRTNRSLHLRNNYRNHSRNYRNRSLSRSRSPPRSSLRYHSSRHSDYHRNREDSPKRYRNRDDPYRNKDLPQRGHRNRDERYEDRSNFRDERDLYDDRYRRNTLQQRQQRSSDAIYRSGNNNQFYDSNNKIFGRPEFPPVDSNNSKAQISYFNNGGNRNFGGNDYAGNKGYNNMNAFGNKGYNNMNAFGHKEQDGHMRSYGNNNKNTFAPLNVPPNKQYNTENYGRPDWNKDADKFERRDSGDFGRNDYVPGQKRQWSDRNENEWNKMQKKEWRNEDFGNGEDKGEEEGMQYYVDMMGNGAV</sequence>
<feature type="compositionally biased region" description="Basic and acidic residues" evidence="2">
    <location>
        <begin position="691"/>
        <end position="709"/>
    </location>
</feature>
<dbReference type="InterPro" id="IPR000504">
    <property type="entry name" value="RRM_dom"/>
</dbReference>
<feature type="compositionally biased region" description="Basic and acidic residues" evidence="2">
    <location>
        <begin position="506"/>
        <end position="548"/>
    </location>
</feature>
<reference evidence="4 5" key="1">
    <citation type="journal article" date="2024" name="BMC Biol.">
        <title>Comparative genomics of Ascetosporea gives new insight into the evolutionary basis for animal parasitism in Rhizaria.</title>
        <authorList>
            <person name="Hiltunen Thoren M."/>
            <person name="Onut-Brannstrom I."/>
            <person name="Alfjorden A."/>
            <person name="Peckova H."/>
            <person name="Swords F."/>
            <person name="Hooper C."/>
            <person name="Holzer A.S."/>
            <person name="Bass D."/>
            <person name="Burki F."/>
        </authorList>
    </citation>
    <scope>NUCLEOTIDE SEQUENCE [LARGE SCALE GENOMIC DNA]</scope>
    <source>
        <strain evidence="4">20-A016</strain>
    </source>
</reference>
<feature type="region of interest" description="Disordered" evidence="2">
    <location>
        <begin position="471"/>
        <end position="548"/>
    </location>
</feature>
<accession>A0ABV2AI48</accession>
<feature type="compositionally biased region" description="Basic and acidic residues" evidence="2">
    <location>
        <begin position="134"/>
        <end position="184"/>
    </location>
</feature>
<dbReference type="CDD" id="cd00590">
    <property type="entry name" value="RRM_SF"/>
    <property type="match status" value="1"/>
</dbReference>
<dbReference type="EMBL" id="JBDODL010000261">
    <property type="protein sequence ID" value="MES1919345.1"/>
    <property type="molecule type" value="Genomic_DNA"/>
</dbReference>
<dbReference type="PANTHER" id="PTHR15241:SF304">
    <property type="entry name" value="RRM DOMAIN-CONTAINING PROTEIN"/>
    <property type="match status" value="1"/>
</dbReference>
<feature type="domain" description="RRM" evidence="3">
    <location>
        <begin position="384"/>
        <end position="465"/>
    </location>
</feature>
<keyword evidence="1" id="KW-0694">RNA-binding</keyword>
<evidence type="ECO:0000313" key="4">
    <source>
        <dbReference type="EMBL" id="MES1919345.1"/>
    </source>
</evidence>
<dbReference type="SMART" id="SM00360">
    <property type="entry name" value="RRM"/>
    <property type="match status" value="3"/>
</dbReference>
<feature type="compositionally biased region" description="Basic and acidic residues" evidence="2">
    <location>
        <begin position="719"/>
        <end position="746"/>
    </location>
</feature>